<dbReference type="InterPro" id="IPR006642">
    <property type="entry name" value="Rad18_UBZ4"/>
</dbReference>
<dbReference type="InterPro" id="IPR027417">
    <property type="entry name" value="P-loop_NTPase"/>
</dbReference>
<organism evidence="11 12">
    <name type="scientific">Crassostrea virginica</name>
    <name type="common">Eastern oyster</name>
    <dbReference type="NCBI Taxonomy" id="6565"/>
    <lineage>
        <taxon>Eukaryota</taxon>
        <taxon>Metazoa</taxon>
        <taxon>Spiralia</taxon>
        <taxon>Lophotrochozoa</taxon>
        <taxon>Mollusca</taxon>
        <taxon>Bivalvia</taxon>
        <taxon>Autobranchia</taxon>
        <taxon>Pteriomorphia</taxon>
        <taxon>Ostreida</taxon>
        <taxon>Ostreoidea</taxon>
        <taxon>Ostreidae</taxon>
        <taxon>Crassostrea</taxon>
    </lineage>
</organism>
<dbReference type="FunFam" id="3.40.50.300:FF:000342">
    <property type="entry name" value="Protein strawberry notch homolog 2"/>
    <property type="match status" value="1"/>
</dbReference>
<dbReference type="PANTHER" id="PTHR12706">
    <property type="entry name" value="STRAWBERRY NOTCH-RELATED"/>
    <property type="match status" value="1"/>
</dbReference>
<dbReference type="InterPro" id="IPR026937">
    <property type="entry name" value="SBNO_Helicase_C_dom"/>
</dbReference>
<comment type="similarity">
    <text evidence="1">Belongs to the SBNO family.</text>
</comment>
<evidence type="ECO:0000256" key="6">
    <source>
        <dbReference type="ARBA" id="ARBA00023015"/>
    </source>
</evidence>
<dbReference type="PANTHER" id="PTHR12706:SF33">
    <property type="entry name" value="PROTEIN WITH HELICASE_C DOMAIN"/>
    <property type="match status" value="1"/>
</dbReference>
<keyword evidence="7" id="KW-0804">Transcription</keyword>
<dbReference type="GO" id="GO:0006281">
    <property type="term" value="P:DNA repair"/>
    <property type="evidence" value="ECO:0007669"/>
    <property type="project" value="UniProtKB-KW"/>
</dbReference>
<proteinExistence type="inferred from homology"/>
<dbReference type="RefSeq" id="XP_022287551.1">
    <property type="nucleotide sequence ID" value="XM_022431843.1"/>
</dbReference>
<evidence type="ECO:0000256" key="5">
    <source>
        <dbReference type="ARBA" id="ARBA00022833"/>
    </source>
</evidence>
<evidence type="ECO:0000256" key="8">
    <source>
        <dbReference type="ARBA" id="ARBA00023204"/>
    </source>
</evidence>
<dbReference type="Pfam" id="PF13871">
    <property type="entry name" value="Helicase_C_4"/>
    <property type="match status" value="1"/>
</dbReference>
<dbReference type="GO" id="GO:0005634">
    <property type="term" value="C:nucleus"/>
    <property type="evidence" value="ECO:0007669"/>
    <property type="project" value="TreeGrafter"/>
</dbReference>
<evidence type="ECO:0000256" key="9">
    <source>
        <dbReference type="SAM" id="MobiDB-lite"/>
    </source>
</evidence>
<dbReference type="SMART" id="SM00734">
    <property type="entry name" value="ZnF_Rad18"/>
    <property type="match status" value="1"/>
</dbReference>
<dbReference type="GO" id="GO:0042393">
    <property type="term" value="F:histone binding"/>
    <property type="evidence" value="ECO:0007669"/>
    <property type="project" value="TreeGrafter"/>
</dbReference>
<dbReference type="InterPro" id="IPR057332">
    <property type="entry name" value="SBNO_a/b_dom"/>
</dbReference>
<dbReference type="SUPFAM" id="SSF52540">
    <property type="entry name" value="P-loop containing nucleoside triphosphate hydrolases"/>
    <property type="match status" value="2"/>
</dbReference>
<sequence>MATPYQNIMAGTSAGLHPILQQIDKLNAKYQPPVPARTDPGTTAENKENEELVKLQEEGVQEAVSSEVFSVYQHKEIVKGCRAHPGDIVEAGPLAALSQPDPTYPLTDSLPGEVTEEGKLSSLQLEGVLYACQQHMRILPSGQRAGFFIGDAAGVGKGRQIAGIILDNYARGRTKHIWFTISSDLIVDSRRDLTDIGCHVRVIDGCQELDRETRVLGLPADFKEGVVFSTYATLVSSVQRGVFNGKQSRLQQLVTWCGGEEFDGCLVFDECHKAKNFVPGKEQASTKVALAVTTIQRLLPKARVLYCSATGVTDVKNMAFMERLGLWGVGAQFRSFEQFIEFVQKKGLGMAEMLAMEMKMSGMYVSRGLSYKQAEFSTVEIPLTDEQRKVYDTAAHVWNELRKALESAVVRTNYSGSRIWSQFWSCHQRFFKHLCIGMKIPTIVKEAQSALENGCCVVIGLQSTGEASFESEFSKNKGKVTGFVSLCKEIFCRFITQHFPIMIESQNKEEVLVDEWSKQARDLLLDFAEKINLPNSPLDDIIDKLGGPKNVAEMTGRKGRIVRHSPQETPRYELRTPNAESYGGIESLNVQERNLFMEGKKLIAIISDAASTGISLHADVRCANQRRRVHLTVELPWSADKAVQQLGRSHRSNQSSGPLYKLLTTDLGGERRFAAAVARRLQSLGALTKGDRRAASGADLTEFNFDTPYGRNALRAMYQSVCTRKILPQINMNSISDKYTEQDFLAVMQESLILMGLIDVEALRVGVQIKDKDAGDVSRFLNRILGLSVAKQNCIFKYFLECMTASIENAKSEGRYNEGLLDITASSVEMVGKPKEVFGEFNKNQAVTTLVELNVDRGMSWENATTRADNYKGKHDGFYVSKRDMYGKKLFLLATQKEGSSHLFTIARPNTGLSQFDEEKTDLLHRYTPITAEKAESPWQEQYEGAKKHCMHGKGCKHGHSCRVGSRCYTIHLLCGNILNHMSTLENTLSSNAQKLGLSKSESSIRVVRVKLNNGERMVGVRYPAVLVPHVERMMKERQEAEQLVLQNGVSVSGVTVTQPNQGQVKQVLVEPVTPVNARCRARALRPPVTLRNFFKPASVTPDTVVSNTGQSSENDPSLQETSNQLERLVPESSSEVQAANLGDGKGKEENKSQAPATDSSKTSRKRALNDVDNSPVSKRKKQSNLATMFANVTKRKKECSNRALICPICKKEFKDISNADLNAHIDNCLIE</sequence>
<gene>
    <name evidence="12 13" type="primary">LOC111100190</name>
</gene>
<dbReference type="Pfam" id="PF25373">
    <property type="entry name" value="SBNO"/>
    <property type="match status" value="1"/>
</dbReference>
<feature type="domain" description="UBZ4-type" evidence="10">
    <location>
        <begin position="1204"/>
        <end position="1230"/>
    </location>
</feature>
<dbReference type="InterPro" id="IPR026741">
    <property type="entry name" value="SNO"/>
</dbReference>
<evidence type="ECO:0000256" key="1">
    <source>
        <dbReference type="ARBA" id="ARBA00006992"/>
    </source>
</evidence>
<keyword evidence="3" id="KW-0227">DNA damage</keyword>
<feature type="region of interest" description="Disordered" evidence="9">
    <location>
        <begin position="1100"/>
        <end position="1183"/>
    </location>
</feature>
<dbReference type="Proteomes" id="UP000694844">
    <property type="component" value="Chromosome 6"/>
</dbReference>
<dbReference type="RefSeq" id="XP_022287550.1">
    <property type="nucleotide sequence ID" value="XM_022431842.1"/>
</dbReference>
<evidence type="ECO:0000256" key="3">
    <source>
        <dbReference type="ARBA" id="ARBA00022763"/>
    </source>
</evidence>
<reference evidence="12 13" key="1">
    <citation type="submission" date="2025-04" db="UniProtKB">
        <authorList>
            <consortium name="RefSeq"/>
        </authorList>
    </citation>
    <scope>IDENTIFICATION</scope>
    <source>
        <tissue evidence="12 13">Whole sample</tissue>
    </source>
</reference>
<evidence type="ECO:0000256" key="2">
    <source>
        <dbReference type="ARBA" id="ARBA00022723"/>
    </source>
</evidence>
<dbReference type="Gene3D" id="3.30.160.60">
    <property type="entry name" value="Classic Zinc Finger"/>
    <property type="match status" value="1"/>
</dbReference>
<evidence type="ECO:0000313" key="12">
    <source>
        <dbReference type="RefSeq" id="XP_022287550.1"/>
    </source>
</evidence>
<keyword evidence="8" id="KW-0234">DNA repair</keyword>
<keyword evidence="4" id="KW-0863">Zinc-finger</keyword>
<feature type="compositionally biased region" description="Polar residues" evidence="9">
    <location>
        <begin position="1101"/>
        <end position="1138"/>
    </location>
</feature>
<dbReference type="OrthoDB" id="421838at2759"/>
<evidence type="ECO:0000256" key="4">
    <source>
        <dbReference type="ARBA" id="ARBA00022771"/>
    </source>
</evidence>
<evidence type="ECO:0000259" key="10">
    <source>
        <dbReference type="SMART" id="SM00734"/>
    </source>
</evidence>
<dbReference type="KEGG" id="cvn:111100190"/>
<name>A0A8B8A8R3_CRAVI</name>
<evidence type="ECO:0000256" key="7">
    <source>
        <dbReference type="ARBA" id="ARBA00023163"/>
    </source>
</evidence>
<protein>
    <submittedName>
        <fullName evidence="12 13">Protein FORGETTER 1-like</fullName>
    </submittedName>
</protein>
<dbReference type="AlphaFoldDB" id="A0A8B8A8R3"/>
<keyword evidence="2" id="KW-0479">Metal-binding</keyword>
<dbReference type="GeneID" id="111100190"/>
<keyword evidence="5" id="KW-0862">Zinc</keyword>
<dbReference type="GO" id="GO:0008270">
    <property type="term" value="F:zinc ion binding"/>
    <property type="evidence" value="ECO:0007669"/>
    <property type="project" value="UniProtKB-KW"/>
</dbReference>
<keyword evidence="6" id="KW-0805">Transcription regulation</keyword>
<dbReference type="InterPro" id="IPR039187">
    <property type="entry name" value="SNO_AAA"/>
</dbReference>
<evidence type="ECO:0000313" key="13">
    <source>
        <dbReference type="RefSeq" id="XP_022287551.1"/>
    </source>
</evidence>
<keyword evidence="11" id="KW-1185">Reference proteome</keyword>
<dbReference type="Gene3D" id="3.40.50.300">
    <property type="entry name" value="P-loop containing nucleotide triphosphate hydrolases"/>
    <property type="match status" value="1"/>
</dbReference>
<dbReference type="GO" id="GO:0031490">
    <property type="term" value="F:chromatin DNA binding"/>
    <property type="evidence" value="ECO:0007669"/>
    <property type="project" value="TreeGrafter"/>
</dbReference>
<accession>A0A8B8A8R3</accession>
<dbReference type="GO" id="GO:0006355">
    <property type="term" value="P:regulation of DNA-templated transcription"/>
    <property type="evidence" value="ECO:0007669"/>
    <property type="project" value="InterPro"/>
</dbReference>
<evidence type="ECO:0000313" key="11">
    <source>
        <dbReference type="Proteomes" id="UP000694844"/>
    </source>
</evidence>
<dbReference type="Pfam" id="PF13872">
    <property type="entry name" value="AAA_34"/>
    <property type="match status" value="1"/>
</dbReference>